<dbReference type="InterPro" id="IPR003599">
    <property type="entry name" value="Ig_sub"/>
</dbReference>
<feature type="domain" description="Ig-like" evidence="2">
    <location>
        <begin position="41"/>
        <end position="134"/>
    </location>
</feature>
<dbReference type="InterPro" id="IPR007110">
    <property type="entry name" value="Ig-like_dom"/>
</dbReference>
<dbReference type="InterPro" id="IPR003598">
    <property type="entry name" value="Ig_sub2"/>
</dbReference>
<feature type="domain" description="Ig-like" evidence="2">
    <location>
        <begin position="144"/>
        <end position="247"/>
    </location>
</feature>
<keyword evidence="4" id="KW-1185">Reference proteome</keyword>
<reference evidence="3 4" key="1">
    <citation type="submission" date="2020-06" db="EMBL/GenBank/DDBJ databases">
        <authorList>
            <person name="Li R."/>
            <person name="Bekaert M."/>
        </authorList>
    </citation>
    <scope>NUCLEOTIDE SEQUENCE [LARGE SCALE GENOMIC DNA]</scope>
    <source>
        <strain evidence="4">wild</strain>
    </source>
</reference>
<proteinExistence type="predicted"/>
<dbReference type="Pfam" id="PF13927">
    <property type="entry name" value="Ig_3"/>
    <property type="match status" value="2"/>
</dbReference>
<name>A0A6J8EEU4_MYTCO</name>
<dbReference type="OrthoDB" id="10012075at2759"/>
<evidence type="ECO:0000259" key="2">
    <source>
        <dbReference type="PROSITE" id="PS50835"/>
    </source>
</evidence>
<dbReference type="SUPFAM" id="SSF48726">
    <property type="entry name" value="Immunoglobulin"/>
    <property type="match status" value="2"/>
</dbReference>
<feature type="region of interest" description="Disordered" evidence="1">
    <location>
        <begin position="260"/>
        <end position="282"/>
    </location>
</feature>
<dbReference type="PANTHER" id="PTHR23279:SF36">
    <property type="entry name" value="DEFECTIVE PROBOSCIS EXTENSION RESPONSE 9, ISOFORM A"/>
    <property type="match status" value="1"/>
</dbReference>
<dbReference type="InterPro" id="IPR036179">
    <property type="entry name" value="Ig-like_dom_sf"/>
</dbReference>
<dbReference type="PROSITE" id="PS50835">
    <property type="entry name" value="IG_LIKE"/>
    <property type="match status" value="2"/>
</dbReference>
<dbReference type="EMBL" id="CACVKT020008952">
    <property type="protein sequence ID" value="CAC5418858.1"/>
    <property type="molecule type" value="Genomic_DNA"/>
</dbReference>
<dbReference type="Proteomes" id="UP000507470">
    <property type="component" value="Unassembled WGS sequence"/>
</dbReference>
<dbReference type="GO" id="GO:0032589">
    <property type="term" value="C:neuron projection membrane"/>
    <property type="evidence" value="ECO:0007669"/>
    <property type="project" value="TreeGrafter"/>
</dbReference>
<dbReference type="SMART" id="SM00409">
    <property type="entry name" value="IG"/>
    <property type="match status" value="2"/>
</dbReference>
<dbReference type="GO" id="GO:0050808">
    <property type="term" value="P:synapse organization"/>
    <property type="evidence" value="ECO:0007669"/>
    <property type="project" value="TreeGrafter"/>
</dbReference>
<sequence length="306" mass="34960">MKFRFNDVGLWIIWRSFHDALLIHLLFCCVWSVTSMATLKPVFNKTPVNVTFYRGETATLPCSVSNLGSSSVVWKRIDEPHVLTVGEFAFVSDPKFSVKHIPFRDEWNLIIDHVEPQHSGRYECQISTKDDIVRYVDLNVINEPGHDSKHVNIDGPHLVEKGHPIRLTCNASGNSRSPTDINWYIGGKRLYNELNHNVRIITYPRSDVNTLYSELRITKSDTEDSGTYVCQTTFYNDILKVAKHNLSVIIADSNQTKRGTMADGSVNSVKDNKRPSSRNTENASRRIEIAFMPYLFTFLVAWCFAQ</sequence>
<evidence type="ECO:0000256" key="1">
    <source>
        <dbReference type="SAM" id="MobiDB-lite"/>
    </source>
</evidence>
<dbReference type="PANTHER" id="PTHR23279">
    <property type="entry name" value="DEFECTIVE PROBOSCIS EXTENSION RESPONSE DPR -RELATED"/>
    <property type="match status" value="1"/>
</dbReference>
<dbReference type="SMART" id="SM00408">
    <property type="entry name" value="IGc2"/>
    <property type="match status" value="2"/>
</dbReference>
<organism evidence="3 4">
    <name type="scientific">Mytilus coruscus</name>
    <name type="common">Sea mussel</name>
    <dbReference type="NCBI Taxonomy" id="42192"/>
    <lineage>
        <taxon>Eukaryota</taxon>
        <taxon>Metazoa</taxon>
        <taxon>Spiralia</taxon>
        <taxon>Lophotrochozoa</taxon>
        <taxon>Mollusca</taxon>
        <taxon>Bivalvia</taxon>
        <taxon>Autobranchia</taxon>
        <taxon>Pteriomorphia</taxon>
        <taxon>Mytilida</taxon>
        <taxon>Mytiloidea</taxon>
        <taxon>Mytilidae</taxon>
        <taxon>Mytilinae</taxon>
        <taxon>Mytilus</taxon>
    </lineage>
</organism>
<evidence type="ECO:0000313" key="4">
    <source>
        <dbReference type="Proteomes" id="UP000507470"/>
    </source>
</evidence>
<dbReference type="InterPro" id="IPR037448">
    <property type="entry name" value="Zig-8"/>
</dbReference>
<dbReference type="InterPro" id="IPR013783">
    <property type="entry name" value="Ig-like_fold"/>
</dbReference>
<gene>
    <name evidence="3" type="ORF">MCOR_51266</name>
</gene>
<accession>A0A6J8EEU4</accession>
<dbReference type="Gene3D" id="2.60.40.10">
    <property type="entry name" value="Immunoglobulins"/>
    <property type="match status" value="2"/>
</dbReference>
<dbReference type="AlphaFoldDB" id="A0A6J8EEU4"/>
<protein>
    <recommendedName>
        <fullName evidence="2">Ig-like domain-containing protein</fullName>
    </recommendedName>
</protein>
<evidence type="ECO:0000313" key="3">
    <source>
        <dbReference type="EMBL" id="CAC5418858.1"/>
    </source>
</evidence>